<feature type="compositionally biased region" description="Basic and acidic residues" evidence="5">
    <location>
        <begin position="291"/>
        <end position="307"/>
    </location>
</feature>
<dbReference type="RefSeq" id="XP_062790323.1">
    <property type="nucleotide sequence ID" value="XM_062934272.1"/>
</dbReference>
<feature type="compositionally biased region" description="Polar residues" evidence="5">
    <location>
        <begin position="992"/>
        <end position="1002"/>
    </location>
</feature>
<evidence type="ECO:0000256" key="2">
    <source>
        <dbReference type="ARBA" id="ARBA00022692"/>
    </source>
</evidence>
<dbReference type="Proteomes" id="UP001329825">
    <property type="component" value="Chromosome 3"/>
</dbReference>
<dbReference type="InterPro" id="IPR029024">
    <property type="entry name" value="TerB-like"/>
</dbReference>
<evidence type="ECO:0000256" key="3">
    <source>
        <dbReference type="ARBA" id="ARBA00022989"/>
    </source>
</evidence>
<feature type="compositionally biased region" description="Acidic residues" evidence="5">
    <location>
        <begin position="308"/>
        <end position="318"/>
    </location>
</feature>
<evidence type="ECO:0000313" key="8">
    <source>
        <dbReference type="Proteomes" id="UP001329825"/>
    </source>
</evidence>
<feature type="compositionally biased region" description="Low complexity" evidence="5">
    <location>
        <begin position="1148"/>
        <end position="1158"/>
    </location>
</feature>
<feature type="region of interest" description="Disordered" evidence="5">
    <location>
        <begin position="926"/>
        <end position="1176"/>
    </location>
</feature>
<feature type="region of interest" description="Disordered" evidence="5">
    <location>
        <begin position="1199"/>
        <end position="1269"/>
    </location>
</feature>
<evidence type="ECO:0000256" key="1">
    <source>
        <dbReference type="ARBA" id="ARBA00004141"/>
    </source>
</evidence>
<feature type="compositionally biased region" description="Low complexity" evidence="5">
    <location>
        <begin position="1229"/>
        <end position="1238"/>
    </location>
</feature>
<dbReference type="InterPro" id="IPR007941">
    <property type="entry name" value="DUF726"/>
</dbReference>
<feature type="compositionally biased region" description="Basic and acidic residues" evidence="5">
    <location>
        <begin position="1252"/>
        <end position="1269"/>
    </location>
</feature>
<gene>
    <name evidence="7" type="ORF">IL334_002528</name>
</gene>
<organism evidence="7 8">
    <name type="scientific">Kwoniella shivajii</name>
    <dbReference type="NCBI Taxonomy" id="564305"/>
    <lineage>
        <taxon>Eukaryota</taxon>
        <taxon>Fungi</taxon>
        <taxon>Dikarya</taxon>
        <taxon>Basidiomycota</taxon>
        <taxon>Agaricomycotina</taxon>
        <taxon>Tremellomycetes</taxon>
        <taxon>Tremellales</taxon>
        <taxon>Cryptococcaceae</taxon>
        <taxon>Kwoniella</taxon>
    </lineage>
</organism>
<feature type="compositionally biased region" description="Low complexity" evidence="5">
    <location>
        <begin position="400"/>
        <end position="412"/>
    </location>
</feature>
<dbReference type="PANTHER" id="PTHR17920">
    <property type="entry name" value="TRANSMEMBRANE AND COILED-COIL DOMAIN-CONTAINING PROTEIN 4 TMCO4"/>
    <property type="match status" value="1"/>
</dbReference>
<feature type="compositionally biased region" description="Polar residues" evidence="5">
    <location>
        <begin position="51"/>
        <end position="67"/>
    </location>
</feature>
<feature type="compositionally biased region" description="Polar residues" evidence="5">
    <location>
        <begin position="1086"/>
        <end position="1097"/>
    </location>
</feature>
<evidence type="ECO:0000313" key="7">
    <source>
        <dbReference type="EMBL" id="WRT65583.1"/>
    </source>
</evidence>
<feature type="compositionally biased region" description="Polar residues" evidence="5">
    <location>
        <begin position="935"/>
        <end position="953"/>
    </location>
</feature>
<feature type="compositionally biased region" description="Polar residues" evidence="5">
    <location>
        <begin position="1130"/>
        <end position="1147"/>
    </location>
</feature>
<sequence length="1269" mass="137652">MIPSPRRTVSQPAIQTWPDVDDDDGWQDMPVVRSESNPLGLDEEDERKYHYQSTTKLDPSSNTSTSVSGQPGPSGTAGTGGNATGTHLELDHDTLIGDSWREKLVEDESDYTRLRLNEDEESDEVLLRTKYLFDEEKAMTPLSQMQATKNLLTEGQRIAYVGLCQLIAKKMLKDISRGWEEYNKSFIKSKSKSISKSLKGNKSTKNDPPVVESGNIWMLKIMARLYQHMELTKDEQRMIETLAEHGVDPSDLVPALMTTHTVNNPDYDPKAKEKADLDAIAQAEEAEAEADAERDIPTEKDRLKYREQEDEEQTEEEQVPPPPYQKEEGSSASNKPQPQLNPFGEDEDEEGLFSLPSSSKPISKSPESKQPIKPISTKLPSFDDDDDGDIASMLSPPPSQSSSERTQTSISPTVDVPHNDPEKTPRAISAEVADDPNEYEEQDDGKVDDEEAEKPAPLPSLPGVSTSLSNTDEKVTLDIRWTVLCDLFLVLVADSVYDARSRAFLENVSAALGFEWLDLIRFENRVTDALEIQEGMEKTGQDGIIEGRKKAAKTKRYALMGLAAVGGGLVIGLSAGLAAPLIGAGLGAALGTVGITGTGTFLAGAGGVAMITTGGVLTGANIAGQGMARRTREVRIFQLKPLHNNKRVSCYITMGGFMASKFDDVRLPFSVIDPIVGDVYSILWEPEMMEEMGSAMKILTGEILTQVGQQVLSATIMTALMSALQWPIILTKLGYLIDNPWSNALDRARAAGLVLADTILNRHAGVRPLSLIGFSLGARAIFYALVELARVKAYGLVQDVFIFGTTVTASKTTWLDVRSVVAGRFVNGFATNDWMLGYLFRATSGGLNTVAGLRPVETVAGLENIDVTAIITGHMSYRSCMPQLLAKVGFPVTAEYFDEPDDPNVDMSVQERIIINQAEEDARQNKRKILGIIPVNNNKPTRNSGSGTSTPNPDNKEKSEGLPIPVPGPGGGYQYEEDDDLPPREEADLGEIQNSSNAGSGSVETGPVIEEEEEEVVKTIPKTAGFDFKAISQALGKDIDIDKLKQPEPTKPSSSSSSSGPLSSLTNESRIPLERSGSAPPPLNVLNENNSWSTSNHNNIGEDDDEDQGDITSTSNMTRGLSLSDLPNWGNPQQTTKTTSLEFEQNDSSSSSSTAAAAAGGGGGGGGGAFKSPVFSWNAWNSSTGNIPTADEILRDVPKPIRSAPPARPHPKEFLEMNPFMSNSNSNDTWNTGSNGNQNGTGFGGLNETSQDEERKRRIDEEEAEKNPW</sequence>
<dbReference type="Pfam" id="PF05277">
    <property type="entry name" value="DUF726"/>
    <property type="match status" value="1"/>
</dbReference>
<feature type="compositionally biased region" description="Low complexity" evidence="5">
    <location>
        <begin position="1052"/>
        <end position="1065"/>
    </location>
</feature>
<keyword evidence="2 6" id="KW-0812">Transmembrane</keyword>
<proteinExistence type="predicted"/>
<feature type="compositionally biased region" description="Polar residues" evidence="5">
    <location>
        <begin position="330"/>
        <end position="340"/>
    </location>
</feature>
<dbReference type="EMBL" id="CP141883">
    <property type="protein sequence ID" value="WRT65583.1"/>
    <property type="molecule type" value="Genomic_DNA"/>
</dbReference>
<comment type="subcellular location">
    <subcellularLocation>
        <location evidence="1">Membrane</location>
        <topology evidence="1">Multi-pass membrane protein</topology>
    </subcellularLocation>
</comment>
<evidence type="ECO:0008006" key="9">
    <source>
        <dbReference type="Google" id="ProtNLM"/>
    </source>
</evidence>
<evidence type="ECO:0000256" key="5">
    <source>
        <dbReference type="SAM" id="MobiDB-lite"/>
    </source>
</evidence>
<dbReference type="PANTHER" id="PTHR17920:SF3">
    <property type="entry name" value="TRANSMEMBRANE AND COILED-COIL DOMAIN-CONTAINING PROTEIN 4"/>
    <property type="match status" value="1"/>
</dbReference>
<accession>A0ABZ1CV25</accession>
<feature type="compositionally biased region" description="Acidic residues" evidence="5">
    <location>
        <begin position="432"/>
        <end position="452"/>
    </location>
</feature>
<dbReference type="SUPFAM" id="SSF158682">
    <property type="entry name" value="TerB-like"/>
    <property type="match status" value="1"/>
</dbReference>
<feature type="region of interest" description="Disordered" evidence="5">
    <location>
        <begin position="284"/>
        <end position="467"/>
    </location>
</feature>
<reference evidence="7 8" key="1">
    <citation type="submission" date="2024-01" db="EMBL/GenBank/DDBJ databases">
        <title>Comparative genomics of Cryptococcus and Kwoniella reveals pathogenesis evolution and contrasting modes of karyotype evolution via chromosome fusion or intercentromeric recombination.</title>
        <authorList>
            <person name="Coelho M.A."/>
            <person name="David-Palma M."/>
            <person name="Shea T."/>
            <person name="Bowers K."/>
            <person name="McGinley-Smith S."/>
            <person name="Mohammad A.W."/>
            <person name="Gnirke A."/>
            <person name="Yurkov A.M."/>
            <person name="Nowrousian M."/>
            <person name="Sun S."/>
            <person name="Cuomo C.A."/>
            <person name="Heitman J."/>
        </authorList>
    </citation>
    <scope>NUCLEOTIDE SEQUENCE [LARGE SCALE GENOMIC DNA]</scope>
    <source>
        <strain evidence="7">CBS 11374</strain>
    </source>
</reference>
<feature type="compositionally biased region" description="Low complexity" evidence="5">
    <location>
        <begin position="354"/>
        <end position="376"/>
    </location>
</feature>
<name>A0ABZ1CV25_9TREE</name>
<feature type="region of interest" description="Disordered" evidence="5">
    <location>
        <begin position="1"/>
        <end position="88"/>
    </location>
</feature>
<dbReference type="GeneID" id="87954659"/>
<feature type="transmembrane region" description="Helical" evidence="6">
    <location>
        <begin position="557"/>
        <end position="582"/>
    </location>
</feature>
<keyword evidence="8" id="KW-1185">Reference proteome</keyword>
<feature type="compositionally biased region" description="Basic and acidic residues" evidence="5">
    <location>
        <begin position="1037"/>
        <end position="1048"/>
    </location>
</feature>
<keyword evidence="4 6" id="KW-0472">Membrane</keyword>
<evidence type="ECO:0000256" key="6">
    <source>
        <dbReference type="SAM" id="Phobius"/>
    </source>
</evidence>
<feature type="compositionally biased region" description="Gly residues" evidence="5">
    <location>
        <begin position="1159"/>
        <end position="1169"/>
    </location>
</feature>
<keyword evidence="3 6" id="KW-1133">Transmembrane helix</keyword>
<feature type="compositionally biased region" description="Polar residues" evidence="5">
    <location>
        <begin position="1112"/>
        <end position="1121"/>
    </location>
</feature>
<evidence type="ECO:0000256" key="4">
    <source>
        <dbReference type="ARBA" id="ARBA00023136"/>
    </source>
</evidence>
<protein>
    <recommendedName>
        <fullName evidence="9">DUF726-domain-containing protein</fullName>
    </recommendedName>
</protein>